<reference evidence="1 2" key="1">
    <citation type="submission" date="2020-08" db="EMBL/GenBank/DDBJ databases">
        <title>Genomic Encyclopedia of Type Strains, Phase IV (KMG-IV): sequencing the most valuable type-strain genomes for metagenomic binning, comparative biology and taxonomic classification.</title>
        <authorList>
            <person name="Goeker M."/>
        </authorList>
    </citation>
    <scope>NUCLEOTIDE SEQUENCE [LARGE SCALE GENOMIC DNA]</scope>
    <source>
        <strain evidence="1 2">DSM 27939</strain>
    </source>
</reference>
<name>A0A7W8JWL1_9DEIO</name>
<accession>A0A7W8JWL1</accession>
<protein>
    <submittedName>
        <fullName evidence="1">Uncharacterized protein</fullName>
    </submittedName>
</protein>
<dbReference type="Proteomes" id="UP000552709">
    <property type="component" value="Unassembled WGS sequence"/>
</dbReference>
<dbReference type="EMBL" id="JACHFL010000005">
    <property type="protein sequence ID" value="MBB5363288.1"/>
    <property type="molecule type" value="Genomic_DNA"/>
</dbReference>
<evidence type="ECO:0000313" key="1">
    <source>
        <dbReference type="EMBL" id="MBB5363288.1"/>
    </source>
</evidence>
<dbReference type="AlphaFoldDB" id="A0A7W8JWL1"/>
<evidence type="ECO:0000313" key="2">
    <source>
        <dbReference type="Proteomes" id="UP000552709"/>
    </source>
</evidence>
<keyword evidence="2" id="KW-1185">Reference proteome</keyword>
<comment type="caution">
    <text evidence="1">The sequence shown here is derived from an EMBL/GenBank/DDBJ whole genome shotgun (WGS) entry which is preliminary data.</text>
</comment>
<proteinExistence type="predicted"/>
<gene>
    <name evidence="1" type="ORF">HNQ08_002386</name>
</gene>
<sequence>MAKPPSASRRSRLPALGVGVLLVFGALAGATVYTSRQTAQT</sequence>
<dbReference type="RefSeq" id="WP_268240005.1">
    <property type="nucleotide sequence ID" value="NZ_JACHFL010000005.1"/>
</dbReference>
<organism evidence="1 2">
    <name type="scientific">Deinococcus humi</name>
    <dbReference type="NCBI Taxonomy" id="662880"/>
    <lineage>
        <taxon>Bacteria</taxon>
        <taxon>Thermotogati</taxon>
        <taxon>Deinococcota</taxon>
        <taxon>Deinococci</taxon>
        <taxon>Deinococcales</taxon>
        <taxon>Deinococcaceae</taxon>
        <taxon>Deinococcus</taxon>
    </lineage>
</organism>